<accession>A0ABR3IVL5</accession>
<reference evidence="3" key="1">
    <citation type="submission" date="2024-06" db="EMBL/GenBank/DDBJ databases">
        <title>Multi-omics analyses provide insights into the biosynthesis of the anticancer antibiotic pleurotin in Hohenbuehelia grisea.</title>
        <authorList>
            <person name="Weaver J.A."/>
            <person name="Alberti F."/>
        </authorList>
    </citation>
    <scope>NUCLEOTIDE SEQUENCE [LARGE SCALE GENOMIC DNA]</scope>
    <source>
        <strain evidence="3">T-177</strain>
    </source>
</reference>
<dbReference type="PANTHER" id="PTHR44329:SF214">
    <property type="entry name" value="PROTEIN KINASE DOMAIN-CONTAINING PROTEIN"/>
    <property type="match status" value="1"/>
</dbReference>
<feature type="domain" description="Protein kinase" evidence="1">
    <location>
        <begin position="252"/>
        <end position="514"/>
    </location>
</feature>
<dbReference type="Gene3D" id="1.10.510.10">
    <property type="entry name" value="Transferase(Phosphotransferase) domain 1"/>
    <property type="match status" value="1"/>
</dbReference>
<sequence>MAKLVLGSVGNALEIAGSLCGVPYVGAAAIIVQEIAERCGEIAIQRRKAQRLADHCAQLILLLRDEAGTLDGSELQMAADEVENVLHRVRGKVLVWSRYSRIKAFISNNDIERGLEDCERDIQHAQTLFNTKAQITGNQMQRELKDIQASNHDELKELLHNILASSREMRQVVEMQASGEPAAEVIMAAGQHELRSMRNSFGVDGRAPDGGVRRNQTCDDNLYLQYQQSLMNLHKETGIPPSVKILNGEVTKIGELAIAGGTYSDVWLGTWLGSEKVALKALRNIKASDRRARQRFEHEIQVWSDLRSDHILPFYGIVTDLNQHIHMVSPWQENGNIREYLRSNPQAKRTHLLHGAAQGLEYLHQCNIVHGNMKCANILVSESEEARICDFGMSKIVEEVTELSASATLTAASESSRWLAPELIDGTITSPTIATDTYSFAMAILEFLTGAHPYVNLKRSVTVIHDKVVKRKIPARPDVSGLSDELWELMTECWKHSPEHRPSMTHVSAQISAIQGKYGP</sequence>
<comment type="caution">
    <text evidence="2">The sequence shown here is derived from an EMBL/GenBank/DDBJ whole genome shotgun (WGS) entry which is preliminary data.</text>
</comment>
<dbReference type="CDD" id="cd21037">
    <property type="entry name" value="MLKL_NTD"/>
    <property type="match status" value="1"/>
</dbReference>
<dbReference type="EMBL" id="JASNQZ010000015">
    <property type="protein sequence ID" value="KAL0947261.1"/>
    <property type="molecule type" value="Genomic_DNA"/>
</dbReference>
<dbReference type="Gene3D" id="1.20.930.20">
    <property type="entry name" value="Adaptor protein Cbl, N-terminal domain"/>
    <property type="match status" value="1"/>
</dbReference>
<dbReference type="SUPFAM" id="SSF56112">
    <property type="entry name" value="Protein kinase-like (PK-like)"/>
    <property type="match status" value="1"/>
</dbReference>
<organism evidence="2 3">
    <name type="scientific">Hohenbuehelia grisea</name>
    <dbReference type="NCBI Taxonomy" id="104357"/>
    <lineage>
        <taxon>Eukaryota</taxon>
        <taxon>Fungi</taxon>
        <taxon>Dikarya</taxon>
        <taxon>Basidiomycota</taxon>
        <taxon>Agaricomycotina</taxon>
        <taxon>Agaricomycetes</taxon>
        <taxon>Agaricomycetidae</taxon>
        <taxon>Agaricales</taxon>
        <taxon>Pleurotineae</taxon>
        <taxon>Pleurotaceae</taxon>
        <taxon>Hohenbuehelia</taxon>
    </lineage>
</organism>
<dbReference type="PROSITE" id="PS50011">
    <property type="entry name" value="PROTEIN_KINASE_DOM"/>
    <property type="match status" value="1"/>
</dbReference>
<keyword evidence="3" id="KW-1185">Reference proteome</keyword>
<dbReference type="PRINTS" id="PR00109">
    <property type="entry name" value="TYRKINASE"/>
</dbReference>
<proteinExistence type="predicted"/>
<gene>
    <name evidence="2" type="ORF">HGRIS_013382</name>
</gene>
<dbReference type="InterPro" id="IPR000719">
    <property type="entry name" value="Prot_kinase_dom"/>
</dbReference>
<dbReference type="InterPro" id="IPR036537">
    <property type="entry name" value="Adaptor_Cbl_N_dom_sf"/>
</dbReference>
<dbReference type="InterPro" id="IPR001245">
    <property type="entry name" value="Ser-Thr/Tyr_kinase_cat_dom"/>
</dbReference>
<name>A0ABR3IVL5_9AGAR</name>
<protein>
    <recommendedName>
        <fullName evidence="1">Protein kinase domain-containing protein</fullName>
    </recommendedName>
</protein>
<evidence type="ECO:0000259" key="1">
    <source>
        <dbReference type="PROSITE" id="PS50011"/>
    </source>
</evidence>
<dbReference type="PANTHER" id="PTHR44329">
    <property type="entry name" value="SERINE/THREONINE-PROTEIN KINASE TNNI3K-RELATED"/>
    <property type="match status" value="1"/>
</dbReference>
<dbReference type="InterPro" id="IPR011009">
    <property type="entry name" value="Kinase-like_dom_sf"/>
</dbReference>
<dbReference type="InterPro" id="IPR059179">
    <property type="entry name" value="MLKL-like_MCAfunc"/>
</dbReference>
<dbReference type="Proteomes" id="UP001556367">
    <property type="component" value="Unassembled WGS sequence"/>
</dbReference>
<dbReference type="Pfam" id="PF07714">
    <property type="entry name" value="PK_Tyr_Ser-Thr"/>
    <property type="match status" value="1"/>
</dbReference>
<dbReference type="InterPro" id="IPR051681">
    <property type="entry name" value="Ser/Thr_Kinases-Pseudokinases"/>
</dbReference>
<evidence type="ECO:0000313" key="3">
    <source>
        <dbReference type="Proteomes" id="UP001556367"/>
    </source>
</evidence>
<evidence type="ECO:0000313" key="2">
    <source>
        <dbReference type="EMBL" id="KAL0947261.1"/>
    </source>
</evidence>